<dbReference type="InterPro" id="IPR009100">
    <property type="entry name" value="AcylCoA_DH/oxidase_NM_dom_sf"/>
</dbReference>
<dbReference type="Gene3D" id="1.20.140.10">
    <property type="entry name" value="Butyryl-CoA Dehydrogenase, subunit A, domain 3"/>
    <property type="match status" value="1"/>
</dbReference>
<dbReference type="InterPro" id="IPR009075">
    <property type="entry name" value="AcylCo_DH/oxidase_C"/>
</dbReference>
<accession>A0A1G8A7V0</accession>
<dbReference type="CDD" id="cd00567">
    <property type="entry name" value="ACAD"/>
    <property type="match status" value="1"/>
</dbReference>
<evidence type="ECO:0000256" key="5">
    <source>
        <dbReference type="RuleBase" id="RU362125"/>
    </source>
</evidence>
<sequence length="391" mass="42390">MIELDRRLTLLRGQAHEWAAQMRPHALEVDRDPEAVIRIVDLPALSRVGTLQIPPEFNPDPLVVGGEKFYLMSALERVVFFEEGAWGDLGIMLAAPGAPMTGIAVDTLGSPRQRELFFGRILERPTWTFFALTEPEVGSDAARMRTRLEGSADGATARLNGAKRYVGNAVRAQMGVVFARTGPGMFGLGAALVETDTPGFTAVAVDTIGVRGAQLGAIGLAGVEVDRDRILGSHLSPTRRGMWGWLKTFNLLRPAVATMGVGVARAAFEYVREHRGAMSADERWRLDRIGRRIEAVRQLVRAAAIAVDHDPSDGHLASAAKVSAARLAEQVTLEALGFFGPGARLDHPLLEKLARDARAVEYMEGTRNIQRLSVFAGVVKGRFDPGRSAGR</sequence>
<keyword evidence="5" id="KW-0560">Oxidoreductase</keyword>
<proteinExistence type="inferred from homology"/>
<dbReference type="Proteomes" id="UP000198923">
    <property type="component" value="Unassembled WGS sequence"/>
</dbReference>
<dbReference type="SUPFAM" id="SSF47203">
    <property type="entry name" value="Acyl-CoA dehydrogenase C-terminal domain-like"/>
    <property type="match status" value="1"/>
</dbReference>
<dbReference type="GO" id="GO:0050660">
    <property type="term" value="F:flavin adenine dinucleotide binding"/>
    <property type="evidence" value="ECO:0007669"/>
    <property type="project" value="InterPro"/>
</dbReference>
<dbReference type="InterPro" id="IPR036250">
    <property type="entry name" value="AcylCo_DH-like_C"/>
</dbReference>
<evidence type="ECO:0000256" key="3">
    <source>
        <dbReference type="ARBA" id="ARBA00022630"/>
    </source>
</evidence>
<dbReference type="InterPro" id="IPR046373">
    <property type="entry name" value="Acyl-CoA_Oxase/DH_mid-dom_sf"/>
</dbReference>
<gene>
    <name evidence="8" type="ORF">SAMN05421505_11250</name>
</gene>
<dbReference type="PANTHER" id="PTHR43884">
    <property type="entry name" value="ACYL-COA DEHYDROGENASE"/>
    <property type="match status" value="1"/>
</dbReference>
<evidence type="ECO:0000259" key="6">
    <source>
        <dbReference type="Pfam" id="PF00441"/>
    </source>
</evidence>
<reference evidence="8 9" key="1">
    <citation type="submission" date="2016-10" db="EMBL/GenBank/DDBJ databases">
        <authorList>
            <person name="de Groot N.N."/>
        </authorList>
    </citation>
    <scope>NUCLEOTIDE SEQUENCE [LARGE SCALE GENOMIC DNA]</scope>
    <source>
        <strain evidence="8 9">CPCC 201354</strain>
    </source>
</reference>
<dbReference type="Gene3D" id="1.10.540.10">
    <property type="entry name" value="Acyl-CoA dehydrogenase/oxidase, N-terminal domain"/>
    <property type="match status" value="1"/>
</dbReference>
<keyword evidence="3 5" id="KW-0285">Flavoprotein</keyword>
<dbReference type="Pfam" id="PF02770">
    <property type="entry name" value="Acyl-CoA_dh_M"/>
    <property type="match status" value="1"/>
</dbReference>
<keyword evidence="4 5" id="KW-0274">FAD</keyword>
<dbReference type="PANTHER" id="PTHR43884:SF12">
    <property type="entry name" value="ISOVALERYL-COA DEHYDROGENASE, MITOCHONDRIAL-RELATED"/>
    <property type="match status" value="1"/>
</dbReference>
<dbReference type="EMBL" id="FNCN01000012">
    <property type="protein sequence ID" value="SDH17022.1"/>
    <property type="molecule type" value="Genomic_DNA"/>
</dbReference>
<organism evidence="8 9">
    <name type="scientific">Sinosporangium album</name>
    <dbReference type="NCBI Taxonomy" id="504805"/>
    <lineage>
        <taxon>Bacteria</taxon>
        <taxon>Bacillati</taxon>
        <taxon>Actinomycetota</taxon>
        <taxon>Actinomycetes</taxon>
        <taxon>Streptosporangiales</taxon>
        <taxon>Streptosporangiaceae</taxon>
        <taxon>Sinosporangium</taxon>
    </lineage>
</organism>
<dbReference type="SUPFAM" id="SSF56645">
    <property type="entry name" value="Acyl-CoA dehydrogenase NM domain-like"/>
    <property type="match status" value="1"/>
</dbReference>
<dbReference type="Gene3D" id="2.40.110.10">
    <property type="entry name" value="Butyryl-CoA Dehydrogenase, subunit A, domain 2"/>
    <property type="match status" value="1"/>
</dbReference>
<keyword evidence="9" id="KW-1185">Reference proteome</keyword>
<comment type="cofactor">
    <cofactor evidence="1 5">
        <name>FAD</name>
        <dbReference type="ChEBI" id="CHEBI:57692"/>
    </cofactor>
</comment>
<dbReference type="RefSeq" id="WP_176955454.1">
    <property type="nucleotide sequence ID" value="NZ_FNCN01000012.1"/>
</dbReference>
<name>A0A1G8A7V0_9ACTN</name>
<dbReference type="AlphaFoldDB" id="A0A1G8A7V0"/>
<comment type="similarity">
    <text evidence="2 5">Belongs to the acyl-CoA dehydrogenase family.</text>
</comment>
<evidence type="ECO:0000256" key="4">
    <source>
        <dbReference type="ARBA" id="ARBA00022827"/>
    </source>
</evidence>
<evidence type="ECO:0000313" key="9">
    <source>
        <dbReference type="Proteomes" id="UP000198923"/>
    </source>
</evidence>
<feature type="domain" description="Acyl-CoA dehydrogenase/oxidase C-terminal" evidence="6">
    <location>
        <begin position="245"/>
        <end position="375"/>
    </location>
</feature>
<evidence type="ECO:0000256" key="2">
    <source>
        <dbReference type="ARBA" id="ARBA00009347"/>
    </source>
</evidence>
<dbReference type="Pfam" id="PF00441">
    <property type="entry name" value="Acyl-CoA_dh_1"/>
    <property type="match status" value="1"/>
</dbReference>
<evidence type="ECO:0000256" key="1">
    <source>
        <dbReference type="ARBA" id="ARBA00001974"/>
    </source>
</evidence>
<dbReference type="InterPro" id="IPR006091">
    <property type="entry name" value="Acyl-CoA_Oxase/DH_mid-dom"/>
</dbReference>
<dbReference type="InterPro" id="IPR037069">
    <property type="entry name" value="AcylCoA_DH/ox_N_sf"/>
</dbReference>
<dbReference type="STRING" id="504805.SAMN05421505_11250"/>
<evidence type="ECO:0000313" key="8">
    <source>
        <dbReference type="EMBL" id="SDH17022.1"/>
    </source>
</evidence>
<feature type="domain" description="Acyl-CoA oxidase/dehydrogenase middle" evidence="7">
    <location>
        <begin position="130"/>
        <end position="219"/>
    </location>
</feature>
<protein>
    <submittedName>
        <fullName evidence="8">Acyl-CoA dehydrogenase</fullName>
    </submittedName>
</protein>
<evidence type="ECO:0000259" key="7">
    <source>
        <dbReference type="Pfam" id="PF02770"/>
    </source>
</evidence>
<dbReference type="GO" id="GO:0003995">
    <property type="term" value="F:acyl-CoA dehydrogenase activity"/>
    <property type="evidence" value="ECO:0007669"/>
    <property type="project" value="TreeGrafter"/>
</dbReference>